<gene>
    <name evidence="2" type="ORF">TNCT_234421</name>
</gene>
<evidence type="ECO:0000313" key="2">
    <source>
        <dbReference type="EMBL" id="GFR22642.1"/>
    </source>
</evidence>
<reference evidence="2" key="1">
    <citation type="submission" date="2020-07" db="EMBL/GenBank/DDBJ databases">
        <title>Multicomponent nature underlies the extraordinary mechanical properties of spider dragline silk.</title>
        <authorList>
            <person name="Kono N."/>
            <person name="Nakamura H."/>
            <person name="Mori M."/>
            <person name="Yoshida Y."/>
            <person name="Ohtoshi R."/>
            <person name="Malay A.D."/>
            <person name="Moran D.A.P."/>
            <person name="Tomita M."/>
            <person name="Numata K."/>
            <person name="Arakawa K."/>
        </authorList>
    </citation>
    <scope>NUCLEOTIDE SEQUENCE</scope>
</reference>
<accession>A0A8X6LVY2</accession>
<keyword evidence="1" id="KW-0472">Membrane</keyword>
<name>A0A8X6LVY2_TRICU</name>
<proteinExistence type="predicted"/>
<dbReference type="AlphaFoldDB" id="A0A8X6LVY2"/>
<sequence length="132" mass="15049">MYVHLITVKLNVQMRLRIEGSIRLLVSGGIIWACGSLLYLFDAATINSWRYSMEDFKEEHYEKPLCIFDPKYTGSQNIDKVVLPFNLQGSKTSGNVTPERAGENSKHVCDTGHGTFQFRRHNLKHLKVHKGA</sequence>
<evidence type="ECO:0000313" key="3">
    <source>
        <dbReference type="Proteomes" id="UP000887116"/>
    </source>
</evidence>
<keyword evidence="1" id="KW-0812">Transmembrane</keyword>
<protein>
    <submittedName>
        <fullName evidence="2">Uncharacterized protein</fullName>
    </submittedName>
</protein>
<comment type="caution">
    <text evidence="2">The sequence shown here is derived from an EMBL/GenBank/DDBJ whole genome shotgun (WGS) entry which is preliminary data.</text>
</comment>
<organism evidence="2 3">
    <name type="scientific">Trichonephila clavata</name>
    <name type="common">Joro spider</name>
    <name type="synonym">Nephila clavata</name>
    <dbReference type="NCBI Taxonomy" id="2740835"/>
    <lineage>
        <taxon>Eukaryota</taxon>
        <taxon>Metazoa</taxon>
        <taxon>Ecdysozoa</taxon>
        <taxon>Arthropoda</taxon>
        <taxon>Chelicerata</taxon>
        <taxon>Arachnida</taxon>
        <taxon>Araneae</taxon>
        <taxon>Araneomorphae</taxon>
        <taxon>Entelegynae</taxon>
        <taxon>Araneoidea</taxon>
        <taxon>Nephilidae</taxon>
        <taxon>Trichonephila</taxon>
    </lineage>
</organism>
<dbReference type="EMBL" id="BMAO01038100">
    <property type="protein sequence ID" value="GFR22642.1"/>
    <property type="molecule type" value="Genomic_DNA"/>
</dbReference>
<dbReference type="OrthoDB" id="6077919at2759"/>
<keyword evidence="1" id="KW-1133">Transmembrane helix</keyword>
<feature type="transmembrane region" description="Helical" evidence="1">
    <location>
        <begin position="21"/>
        <end position="41"/>
    </location>
</feature>
<evidence type="ECO:0000256" key="1">
    <source>
        <dbReference type="SAM" id="Phobius"/>
    </source>
</evidence>
<dbReference type="Proteomes" id="UP000887116">
    <property type="component" value="Unassembled WGS sequence"/>
</dbReference>
<keyword evidence="3" id="KW-1185">Reference proteome</keyword>